<keyword evidence="5" id="KW-1185">Reference proteome</keyword>
<evidence type="ECO:0000256" key="1">
    <source>
        <dbReference type="ARBA" id="ARBA00023054"/>
    </source>
</evidence>
<dbReference type="STRING" id="5762.D2VQK5"/>
<dbReference type="PANTHER" id="PTHR21549:SF0">
    <property type="entry name" value="COILED-COIL DOMAIN-CONTAINING PROTEIN 112"/>
    <property type="match status" value="1"/>
</dbReference>
<feature type="region of interest" description="Disordered" evidence="3">
    <location>
        <begin position="332"/>
        <end position="367"/>
    </location>
</feature>
<evidence type="ECO:0000256" key="2">
    <source>
        <dbReference type="SAM" id="Coils"/>
    </source>
</evidence>
<gene>
    <name evidence="4" type="ORF">NAEGRDRAFT_71258</name>
</gene>
<organism evidence="5">
    <name type="scientific">Naegleria gruberi</name>
    <name type="common">Amoeba</name>
    <dbReference type="NCBI Taxonomy" id="5762"/>
    <lineage>
        <taxon>Eukaryota</taxon>
        <taxon>Discoba</taxon>
        <taxon>Heterolobosea</taxon>
        <taxon>Tetramitia</taxon>
        <taxon>Eutetramitia</taxon>
        <taxon>Vahlkampfiidae</taxon>
        <taxon>Naegleria</taxon>
    </lineage>
</organism>
<feature type="coiled-coil region" evidence="2">
    <location>
        <begin position="419"/>
        <end position="446"/>
    </location>
</feature>
<dbReference type="PANTHER" id="PTHR21549">
    <property type="entry name" value="MUTATED IN BLADDER CANCER 1"/>
    <property type="match status" value="1"/>
</dbReference>
<keyword evidence="1 2" id="KW-0175">Coiled coil</keyword>
<dbReference type="Proteomes" id="UP000006671">
    <property type="component" value="Unassembled WGS sequence"/>
</dbReference>
<dbReference type="InParanoid" id="D2VQK5"/>
<protein>
    <submittedName>
        <fullName evidence="4">Predicted protein</fullName>
    </submittedName>
</protein>
<dbReference type="GeneID" id="8855606"/>
<feature type="coiled-coil region" evidence="2">
    <location>
        <begin position="51"/>
        <end position="110"/>
    </location>
</feature>
<dbReference type="OrthoDB" id="2152435at2759"/>
<reference evidence="4 5" key="1">
    <citation type="journal article" date="2010" name="Cell">
        <title>The genome of Naegleria gruberi illuminates early eukaryotic versatility.</title>
        <authorList>
            <person name="Fritz-Laylin L.K."/>
            <person name="Prochnik S.E."/>
            <person name="Ginger M.L."/>
            <person name="Dacks J.B."/>
            <person name="Carpenter M.L."/>
            <person name="Field M.C."/>
            <person name="Kuo A."/>
            <person name="Paredez A."/>
            <person name="Chapman J."/>
            <person name="Pham J."/>
            <person name="Shu S."/>
            <person name="Neupane R."/>
            <person name="Cipriano M."/>
            <person name="Mancuso J."/>
            <person name="Tu H."/>
            <person name="Salamov A."/>
            <person name="Lindquist E."/>
            <person name="Shapiro H."/>
            <person name="Lucas S."/>
            <person name="Grigoriev I.V."/>
            <person name="Cande W.Z."/>
            <person name="Fulton C."/>
            <person name="Rokhsar D.S."/>
            <person name="Dawson S.C."/>
        </authorList>
    </citation>
    <scope>NUCLEOTIDE SEQUENCE [LARGE SCALE GENOMIC DNA]</scope>
    <source>
        <strain evidence="4 5">NEG-M</strain>
    </source>
</reference>
<dbReference type="OMA" id="HRAVPAW"/>
<name>D2VQK5_NAEGR</name>
<sequence>MSRPTSAPITKGDKQARVLWLSQYKALKAKEENFKREIANHFINNPRMGDMKDLLNEMQSTEGINRQKQLEEKKECLEDIQDVSKRVFALKRMTQENKLINENLSEDQRQEALRKITSTMERIENQCIVFKQTRRQILQTLNTEEKILMKDIASIEALIDDPNWLKEKEEAESIFDNPEKMKAVKQYLEKRENYKVPQEVIDFDNYVSQHGGLTGNWDVEDHSLFLKLRSKFTDPQLFISKCVEEIKTRSIIEIQEHEEFYRQYVILLNQKKNAIQKWKDEKTKKRDEQIEIEEENKVKQLEREEEQRKKDAKRQQVLTKMKLEAWKVERENMERDRKQQEEREKLERKQKVSEEEKKKKEEKKDQIEKYKQIKEEKQKLKQKHLVEELSRKVRPPSAAEVARVKEREEQYLKRAQDWKLKKEKEAKEKEERLNKLKEKVKVDVEQNSDRLFKPTQAHINREVEIREQMAQPKSDSRPLAMDVRMISHRIVPTWRK</sequence>
<dbReference type="RefSeq" id="XP_002673630.1">
    <property type="nucleotide sequence ID" value="XM_002673584.1"/>
</dbReference>
<dbReference type="AlphaFoldDB" id="D2VQK5"/>
<dbReference type="InterPro" id="IPR039902">
    <property type="entry name" value="CCDC148/CCDC112"/>
</dbReference>
<dbReference type="EMBL" id="GG738889">
    <property type="protein sequence ID" value="EFC40886.1"/>
    <property type="molecule type" value="Genomic_DNA"/>
</dbReference>
<evidence type="ECO:0000313" key="4">
    <source>
        <dbReference type="EMBL" id="EFC40886.1"/>
    </source>
</evidence>
<dbReference type="VEuPathDB" id="AmoebaDB:NAEGRDRAFT_71258"/>
<proteinExistence type="predicted"/>
<evidence type="ECO:0000313" key="5">
    <source>
        <dbReference type="Proteomes" id="UP000006671"/>
    </source>
</evidence>
<dbReference type="eggNOG" id="ENOG502QUHE">
    <property type="taxonomic scope" value="Eukaryota"/>
</dbReference>
<dbReference type="KEGG" id="ngr:NAEGRDRAFT_71258"/>
<accession>D2VQK5</accession>
<evidence type="ECO:0000256" key="3">
    <source>
        <dbReference type="SAM" id="MobiDB-lite"/>
    </source>
</evidence>